<dbReference type="Pfam" id="PF08352">
    <property type="entry name" value="oligo_HPY"/>
    <property type="match status" value="2"/>
</dbReference>
<keyword evidence="8" id="KW-1185">Reference proteome</keyword>
<dbReference type="InterPro" id="IPR003593">
    <property type="entry name" value="AAA+_ATPase"/>
</dbReference>
<dbReference type="InterPro" id="IPR017871">
    <property type="entry name" value="ABC_transporter-like_CS"/>
</dbReference>
<keyword evidence="3" id="KW-0547">Nucleotide-binding</keyword>
<dbReference type="PROSITE" id="PS00211">
    <property type="entry name" value="ABC_TRANSPORTER_1"/>
    <property type="match status" value="1"/>
</dbReference>
<dbReference type="Proteomes" id="UP001499843">
    <property type="component" value="Unassembled WGS sequence"/>
</dbReference>
<dbReference type="GO" id="GO:0005524">
    <property type="term" value="F:ATP binding"/>
    <property type="evidence" value="ECO:0007669"/>
    <property type="project" value="UniProtKB-KW"/>
</dbReference>
<evidence type="ECO:0000256" key="1">
    <source>
        <dbReference type="ARBA" id="ARBA00005417"/>
    </source>
</evidence>
<feature type="compositionally biased region" description="Basic and acidic residues" evidence="5">
    <location>
        <begin position="264"/>
        <end position="278"/>
    </location>
</feature>
<evidence type="ECO:0000256" key="3">
    <source>
        <dbReference type="ARBA" id="ARBA00022741"/>
    </source>
</evidence>
<dbReference type="InterPro" id="IPR050319">
    <property type="entry name" value="ABC_transp_ATP-bind"/>
</dbReference>
<dbReference type="PANTHER" id="PTHR43776">
    <property type="entry name" value="TRANSPORT ATP-BINDING PROTEIN"/>
    <property type="match status" value="1"/>
</dbReference>
<sequence>MSLVKVDDLRVAFGATPVVHGVSFELGAGECLALVGESGSGKSVTARTLVGLTGGGARVAAAELSFDGQDLTRLRERGWRRLRGGRIGFVLQDALVSLDPLRKVGKEIEEVLAAHTGLSGPARRARVVELLASVGVPEPELRAGQLPHELSGGLRQRALIAAALAAGPELIIADEPTTALDVTIQAQVLDLLAGIKAEGRSLLVISHDLAVVARLADRVAVMKDGVIVEQGPTGEVLTRPAHEYTRRLLRAIPAEHTKGTRLSDTPERRPSGDAEARAGARVWASGGARAGASGGAQAASGGGARAGAGGEGQVVLRARDVGKSFGGRAAVQDVSFELRAAETLGIVGESGSGKTTTARIALGLTPPDTGAVEVHGRPWTRGDRAQRRDVQVVYQDTLAAFDPRHTVAKVLAEALAVAGVPRERRRDRSVELLELVGLGSEHLARRPLKLSGGQRQRVAIARALAPEPSVIVCDEPVSALDVSVQAQVLDLLQDVQRETGVAYLFISHDLGVVHHLCDRVLVMKDGSVVEEGPVGTVFREPAHPYTKELVAAIPRLAAA</sequence>
<evidence type="ECO:0000256" key="5">
    <source>
        <dbReference type="SAM" id="MobiDB-lite"/>
    </source>
</evidence>
<reference evidence="7 8" key="1">
    <citation type="journal article" date="2019" name="Int. J. Syst. Evol. Microbiol.">
        <title>The Global Catalogue of Microorganisms (GCM) 10K type strain sequencing project: providing services to taxonomists for standard genome sequencing and annotation.</title>
        <authorList>
            <consortium name="The Broad Institute Genomics Platform"/>
            <consortium name="The Broad Institute Genome Sequencing Center for Infectious Disease"/>
            <person name="Wu L."/>
            <person name="Ma J."/>
        </authorList>
    </citation>
    <scope>NUCLEOTIDE SEQUENCE [LARGE SCALE GENOMIC DNA]</scope>
    <source>
        <strain evidence="7 8">JCM 16114</strain>
    </source>
</reference>
<feature type="compositionally biased region" description="Gly residues" evidence="5">
    <location>
        <begin position="288"/>
        <end position="309"/>
    </location>
</feature>
<feature type="domain" description="ABC transporter" evidence="6">
    <location>
        <begin position="316"/>
        <end position="550"/>
    </location>
</feature>
<dbReference type="InterPro" id="IPR003439">
    <property type="entry name" value="ABC_transporter-like_ATP-bd"/>
</dbReference>
<dbReference type="SUPFAM" id="SSF52540">
    <property type="entry name" value="P-loop containing nucleoside triphosphate hydrolases"/>
    <property type="match status" value="2"/>
</dbReference>
<evidence type="ECO:0000313" key="8">
    <source>
        <dbReference type="Proteomes" id="UP001499843"/>
    </source>
</evidence>
<dbReference type="Pfam" id="PF00005">
    <property type="entry name" value="ABC_tran"/>
    <property type="match status" value="2"/>
</dbReference>
<dbReference type="Gene3D" id="3.40.50.300">
    <property type="entry name" value="P-loop containing nucleotide triphosphate hydrolases"/>
    <property type="match status" value="2"/>
</dbReference>
<dbReference type="CDD" id="cd03257">
    <property type="entry name" value="ABC_NikE_OppD_transporters"/>
    <property type="match status" value="2"/>
</dbReference>
<accession>A0ABN3CBX9</accession>
<dbReference type="NCBIfam" id="NF008453">
    <property type="entry name" value="PRK11308.1"/>
    <property type="match status" value="2"/>
</dbReference>
<name>A0ABN3CBX9_9ACTN</name>
<dbReference type="PANTHER" id="PTHR43776:SF7">
    <property type="entry name" value="D,D-DIPEPTIDE TRANSPORT ATP-BINDING PROTEIN DDPF-RELATED"/>
    <property type="match status" value="1"/>
</dbReference>
<dbReference type="RefSeq" id="WP_344473178.1">
    <property type="nucleotide sequence ID" value="NZ_BAAAQX010000004.1"/>
</dbReference>
<dbReference type="InterPro" id="IPR027417">
    <property type="entry name" value="P-loop_NTPase"/>
</dbReference>
<protein>
    <submittedName>
        <fullName evidence="7">ABC transporter ATP-binding protein</fullName>
    </submittedName>
</protein>
<feature type="domain" description="ABC transporter" evidence="6">
    <location>
        <begin position="4"/>
        <end position="249"/>
    </location>
</feature>
<comment type="similarity">
    <text evidence="1">Belongs to the ABC transporter superfamily.</text>
</comment>
<evidence type="ECO:0000313" key="7">
    <source>
        <dbReference type="EMBL" id="GAA2206710.1"/>
    </source>
</evidence>
<comment type="caution">
    <text evidence="7">The sequence shown here is derived from an EMBL/GenBank/DDBJ whole genome shotgun (WGS) entry which is preliminary data.</text>
</comment>
<feature type="region of interest" description="Disordered" evidence="5">
    <location>
        <begin position="255"/>
        <end position="309"/>
    </location>
</feature>
<dbReference type="InterPro" id="IPR013563">
    <property type="entry name" value="Oligopep_ABC_C"/>
</dbReference>
<organism evidence="7 8">
    <name type="scientific">Nonomuraea monospora</name>
    <dbReference type="NCBI Taxonomy" id="568818"/>
    <lineage>
        <taxon>Bacteria</taxon>
        <taxon>Bacillati</taxon>
        <taxon>Actinomycetota</taxon>
        <taxon>Actinomycetes</taxon>
        <taxon>Streptosporangiales</taxon>
        <taxon>Streptosporangiaceae</taxon>
        <taxon>Nonomuraea</taxon>
    </lineage>
</organism>
<gene>
    <name evidence="7" type="ORF">GCM10009850_021680</name>
</gene>
<dbReference type="SMART" id="SM00382">
    <property type="entry name" value="AAA"/>
    <property type="match status" value="2"/>
</dbReference>
<dbReference type="EMBL" id="BAAAQX010000004">
    <property type="protein sequence ID" value="GAA2206710.1"/>
    <property type="molecule type" value="Genomic_DNA"/>
</dbReference>
<keyword evidence="4 7" id="KW-0067">ATP-binding</keyword>
<dbReference type="NCBIfam" id="NF007739">
    <property type="entry name" value="PRK10419.1"/>
    <property type="match status" value="2"/>
</dbReference>
<dbReference type="PROSITE" id="PS50893">
    <property type="entry name" value="ABC_TRANSPORTER_2"/>
    <property type="match status" value="2"/>
</dbReference>
<evidence type="ECO:0000256" key="2">
    <source>
        <dbReference type="ARBA" id="ARBA00022448"/>
    </source>
</evidence>
<evidence type="ECO:0000259" key="6">
    <source>
        <dbReference type="PROSITE" id="PS50893"/>
    </source>
</evidence>
<evidence type="ECO:0000256" key="4">
    <source>
        <dbReference type="ARBA" id="ARBA00022840"/>
    </source>
</evidence>
<proteinExistence type="inferred from homology"/>
<keyword evidence="2" id="KW-0813">Transport</keyword>